<sequence>MTIDNPGMQPPALPPTKATGREILAASWSMLKVDKQLLWIPVISAIASLIAAVILFVPGFLLGRSVGGTDDIGGYLGGALAAFAASVVAIYFQAALIIGANQRAEGEQPTIGGVLAAAWRLRGPILGWALLTTTVGLAMRALEERLGFLGKFFGFLGGLAWAIVSFLVVPVVVAEGLGPVAAVKRSSQLLRDTWGTSLRTTLRFGLLQVLVSFGLTAAFIVGIVMAFSGSVVFTTAGVVLIVAAVSAFIAVVTVFTAISTYARAVIYRYAAGLATPGVPQAALAGAFAPKKRRRG</sequence>
<feature type="transmembrane region" description="Helical" evidence="1">
    <location>
        <begin position="233"/>
        <end position="258"/>
    </location>
</feature>
<feature type="transmembrane region" description="Helical" evidence="1">
    <location>
        <begin position="159"/>
        <end position="183"/>
    </location>
</feature>
<dbReference type="InterPro" id="IPR046157">
    <property type="entry name" value="DUF6159"/>
</dbReference>
<dbReference type="EMBL" id="SJZJ01000002">
    <property type="protein sequence ID" value="TCJ30745.1"/>
    <property type="molecule type" value="Genomic_DNA"/>
</dbReference>
<feature type="transmembrane region" description="Helical" evidence="1">
    <location>
        <begin position="204"/>
        <end position="227"/>
    </location>
</feature>
<proteinExistence type="predicted"/>
<dbReference type="Pfam" id="PF19656">
    <property type="entry name" value="DUF6159"/>
    <property type="match status" value="1"/>
</dbReference>
<dbReference type="AlphaFoldDB" id="A0A4R1CK23"/>
<evidence type="ECO:0000256" key="1">
    <source>
        <dbReference type="SAM" id="Phobius"/>
    </source>
</evidence>
<accession>A0A4R1CK23</accession>
<evidence type="ECO:0000313" key="3">
    <source>
        <dbReference type="Proteomes" id="UP000295453"/>
    </source>
</evidence>
<protein>
    <recommendedName>
        <fullName evidence="4">Glycerophosphoryl diester phosphodiesterase membrane domain-containing protein</fullName>
    </recommendedName>
</protein>
<name>A0A4R1CK23_9ACTN</name>
<dbReference type="Proteomes" id="UP000295453">
    <property type="component" value="Unassembled WGS sequence"/>
</dbReference>
<keyword evidence="3" id="KW-1185">Reference proteome</keyword>
<comment type="caution">
    <text evidence="2">The sequence shown here is derived from an EMBL/GenBank/DDBJ whole genome shotgun (WGS) entry which is preliminary data.</text>
</comment>
<dbReference type="OrthoDB" id="4697240at2"/>
<evidence type="ECO:0000313" key="2">
    <source>
        <dbReference type="EMBL" id="TCJ30745.1"/>
    </source>
</evidence>
<evidence type="ECO:0008006" key="4">
    <source>
        <dbReference type="Google" id="ProtNLM"/>
    </source>
</evidence>
<feature type="transmembrane region" description="Helical" evidence="1">
    <location>
        <begin position="121"/>
        <end position="139"/>
    </location>
</feature>
<organism evidence="2 3">
    <name type="scientific">Nocardioides jejuensis</name>
    <dbReference type="NCBI Taxonomy" id="2502782"/>
    <lineage>
        <taxon>Bacteria</taxon>
        <taxon>Bacillati</taxon>
        <taxon>Actinomycetota</taxon>
        <taxon>Actinomycetes</taxon>
        <taxon>Propionibacteriales</taxon>
        <taxon>Nocardioidaceae</taxon>
        <taxon>Nocardioides</taxon>
    </lineage>
</organism>
<feature type="transmembrane region" description="Helical" evidence="1">
    <location>
        <begin position="37"/>
        <end position="63"/>
    </location>
</feature>
<keyword evidence="1" id="KW-0812">Transmembrane</keyword>
<dbReference type="RefSeq" id="WP_131581279.1">
    <property type="nucleotide sequence ID" value="NZ_SJZJ01000002.1"/>
</dbReference>
<reference evidence="2 3" key="1">
    <citation type="submission" date="2019-03" db="EMBL/GenBank/DDBJ databases">
        <authorList>
            <person name="Kim M.K.M."/>
        </authorList>
    </citation>
    <scope>NUCLEOTIDE SEQUENCE [LARGE SCALE GENOMIC DNA]</scope>
    <source>
        <strain evidence="2 3">18JY15-6</strain>
    </source>
</reference>
<feature type="transmembrane region" description="Helical" evidence="1">
    <location>
        <begin position="75"/>
        <end position="100"/>
    </location>
</feature>
<keyword evidence="1" id="KW-1133">Transmembrane helix</keyword>
<gene>
    <name evidence="2" type="ORF">EPD65_01535</name>
</gene>
<keyword evidence="1" id="KW-0472">Membrane</keyword>